<evidence type="ECO:0000313" key="1">
    <source>
        <dbReference type="EMBL" id="CZS91011.1"/>
    </source>
</evidence>
<organism evidence="1 2">
    <name type="scientific">Rhynchosporium graminicola</name>
    <dbReference type="NCBI Taxonomy" id="2792576"/>
    <lineage>
        <taxon>Eukaryota</taxon>
        <taxon>Fungi</taxon>
        <taxon>Dikarya</taxon>
        <taxon>Ascomycota</taxon>
        <taxon>Pezizomycotina</taxon>
        <taxon>Leotiomycetes</taxon>
        <taxon>Helotiales</taxon>
        <taxon>Ploettnerulaceae</taxon>
        <taxon>Rhynchosporium</taxon>
    </lineage>
</organism>
<gene>
    <name evidence="1" type="ORF">RCO7_01393</name>
</gene>
<comment type="caution">
    <text evidence="1">The sequence shown here is derived from an EMBL/GenBank/DDBJ whole genome shotgun (WGS) entry which is preliminary data.</text>
</comment>
<accession>A0A1E1JZ31</accession>
<protein>
    <submittedName>
        <fullName evidence="1">Uncharacterized protein</fullName>
    </submittedName>
</protein>
<keyword evidence="2" id="KW-1185">Reference proteome</keyword>
<name>A0A1E1JZ31_9HELO</name>
<dbReference type="AlphaFoldDB" id="A0A1E1JZ31"/>
<evidence type="ECO:0000313" key="2">
    <source>
        <dbReference type="Proteomes" id="UP000178129"/>
    </source>
</evidence>
<proteinExistence type="predicted"/>
<reference evidence="2" key="1">
    <citation type="submission" date="2016-03" db="EMBL/GenBank/DDBJ databases">
        <authorList>
            <person name="Ploux O."/>
        </authorList>
    </citation>
    <scope>NUCLEOTIDE SEQUENCE [LARGE SCALE GENOMIC DNA]</scope>
    <source>
        <strain evidence="2">UK7</strain>
    </source>
</reference>
<dbReference type="InParanoid" id="A0A1E1JZ31"/>
<dbReference type="Proteomes" id="UP000178129">
    <property type="component" value="Unassembled WGS sequence"/>
</dbReference>
<sequence length="331" mass="37621">MTSLISPEQIQVPHPPRPAIRLENLPYDLRLMLWQTTFEDESRVILANSSMKVREAIPPENNDRREIMALILGTSVEIPELATAALPEKKFNFDFSLDYQSAVRLAQTFFPREIEQDPNFLKNLFKSRLAQNMMRSSKSIYFIPDLEMFAKVAIEAEDRAARVRSRDASPLVTDKLATCVFLMPGNQIESIAIEPFACYPYKTVTDIDEAKKAAECVVAALYDIPTLKSIYVVQSPEDSRAIVLDTPRFKPFPLGQKTTSFQAAGETKRRRLAMDDVVGYESISGTRRLLREKWERHATVQKYSSYMRDFTGPGIGTKRPCPAVRVVSWDS</sequence>
<dbReference type="EMBL" id="FJUW01000004">
    <property type="protein sequence ID" value="CZS91011.1"/>
    <property type="molecule type" value="Genomic_DNA"/>
</dbReference>